<name>K1SMF4_9ZZZZ</name>
<feature type="non-terminal residue" evidence="2">
    <location>
        <position position="1"/>
    </location>
</feature>
<reference evidence="2" key="1">
    <citation type="journal article" date="2013" name="Environ. Microbiol.">
        <title>Microbiota from the distal guts of lean and obese adolescents exhibit partial functional redundancy besides clear differences in community structure.</title>
        <authorList>
            <person name="Ferrer M."/>
            <person name="Ruiz A."/>
            <person name="Lanza F."/>
            <person name="Haange S.B."/>
            <person name="Oberbach A."/>
            <person name="Till H."/>
            <person name="Bargiela R."/>
            <person name="Campoy C."/>
            <person name="Segura M.T."/>
            <person name="Richter M."/>
            <person name="von Bergen M."/>
            <person name="Seifert J."/>
            <person name="Suarez A."/>
        </authorList>
    </citation>
    <scope>NUCLEOTIDE SEQUENCE</scope>
</reference>
<dbReference type="EMBL" id="AJWY01012950">
    <property type="protein sequence ID" value="EKC48491.1"/>
    <property type="molecule type" value="Genomic_DNA"/>
</dbReference>
<evidence type="ECO:0000256" key="1">
    <source>
        <dbReference type="SAM" id="MobiDB-lite"/>
    </source>
</evidence>
<sequence>GKVTEDHAVPSSPTNEADYIG</sequence>
<evidence type="ECO:0000313" key="2">
    <source>
        <dbReference type="EMBL" id="EKC48491.1"/>
    </source>
</evidence>
<accession>K1SMF4</accession>
<gene>
    <name evidence="2" type="ORF">LEA_18852</name>
</gene>
<organism evidence="2">
    <name type="scientific">human gut metagenome</name>
    <dbReference type="NCBI Taxonomy" id="408170"/>
    <lineage>
        <taxon>unclassified sequences</taxon>
        <taxon>metagenomes</taxon>
        <taxon>organismal metagenomes</taxon>
    </lineage>
</organism>
<proteinExistence type="predicted"/>
<protein>
    <submittedName>
        <fullName evidence="2">Uncharacterized protein</fullName>
    </submittedName>
</protein>
<dbReference type="AlphaFoldDB" id="K1SMF4"/>
<comment type="caution">
    <text evidence="2">The sequence shown here is derived from an EMBL/GenBank/DDBJ whole genome shotgun (WGS) entry which is preliminary data.</text>
</comment>
<feature type="region of interest" description="Disordered" evidence="1">
    <location>
        <begin position="1"/>
        <end position="21"/>
    </location>
</feature>